<evidence type="ECO:0000313" key="3">
    <source>
        <dbReference type="EMBL" id="OGF77982.1"/>
    </source>
</evidence>
<evidence type="ECO:0000256" key="1">
    <source>
        <dbReference type="SAM" id="Phobius"/>
    </source>
</evidence>
<accession>A0A1F5WQN3</accession>
<dbReference type="InterPro" id="IPR032816">
    <property type="entry name" value="VTT_dom"/>
</dbReference>
<name>A0A1F5WQN3_9BACT</name>
<feature type="domain" description="VTT" evidence="2">
    <location>
        <begin position="64"/>
        <end position="175"/>
    </location>
</feature>
<dbReference type="Pfam" id="PF09335">
    <property type="entry name" value="VTT_dom"/>
    <property type="match status" value="1"/>
</dbReference>
<reference evidence="3 4" key="1">
    <citation type="journal article" date="2016" name="Nat. Commun.">
        <title>Thousands of microbial genomes shed light on interconnected biogeochemical processes in an aquifer system.</title>
        <authorList>
            <person name="Anantharaman K."/>
            <person name="Brown C.T."/>
            <person name="Hug L.A."/>
            <person name="Sharon I."/>
            <person name="Castelle C.J."/>
            <person name="Probst A.J."/>
            <person name="Thomas B.C."/>
            <person name="Singh A."/>
            <person name="Wilkins M.J."/>
            <person name="Karaoz U."/>
            <person name="Brodie E.L."/>
            <person name="Williams K.H."/>
            <person name="Hubbard S.S."/>
            <person name="Banfield J.F."/>
        </authorList>
    </citation>
    <scope>NUCLEOTIDE SEQUENCE [LARGE SCALE GENOMIC DNA]</scope>
</reference>
<sequence>MLLLFLTLIAAFWIWGYVSSEGLINKIIELIQRYESNRSVFFSLGIFWLFAVASVLLGPFTSAPLVPIALLLWGNWVTYWILFSGWITGAIITYTIGRHLGRAIVLKIISPEKANAWQEFISSRVTFLIAFLFRLAMPAETGYIFGLARYNFLKYIFITTLIESLTATILIFSGKALIDRNFVTFISWIAIVVILLSTSSYLLAHKIKKGRKASVQSNLEEKIS</sequence>
<gene>
    <name evidence="3" type="ORF">A3F23_03250</name>
</gene>
<keyword evidence="1" id="KW-0472">Membrane</keyword>
<feature type="transmembrane region" description="Helical" evidence="1">
    <location>
        <begin position="152"/>
        <end position="173"/>
    </location>
</feature>
<keyword evidence="1" id="KW-0812">Transmembrane</keyword>
<protein>
    <recommendedName>
        <fullName evidence="2">VTT domain-containing protein</fullName>
    </recommendedName>
</protein>
<proteinExistence type="predicted"/>
<feature type="transmembrane region" description="Helical" evidence="1">
    <location>
        <begin position="185"/>
        <end position="204"/>
    </location>
</feature>
<comment type="caution">
    <text evidence="3">The sequence shown here is derived from an EMBL/GenBank/DDBJ whole genome shotgun (WGS) entry which is preliminary data.</text>
</comment>
<evidence type="ECO:0000259" key="2">
    <source>
        <dbReference type="Pfam" id="PF09335"/>
    </source>
</evidence>
<keyword evidence="1" id="KW-1133">Transmembrane helix</keyword>
<dbReference type="EMBL" id="MFHT01000007">
    <property type="protein sequence ID" value="OGF77982.1"/>
    <property type="molecule type" value="Genomic_DNA"/>
</dbReference>
<dbReference type="Proteomes" id="UP000177723">
    <property type="component" value="Unassembled WGS sequence"/>
</dbReference>
<feature type="transmembrane region" description="Helical" evidence="1">
    <location>
        <begin position="79"/>
        <end position="97"/>
    </location>
</feature>
<feature type="transmembrane region" description="Helical" evidence="1">
    <location>
        <begin position="44"/>
        <end position="72"/>
    </location>
</feature>
<evidence type="ECO:0000313" key="4">
    <source>
        <dbReference type="Proteomes" id="UP000177723"/>
    </source>
</evidence>
<dbReference type="AlphaFoldDB" id="A0A1F5WQN3"/>
<organism evidence="3 4">
    <name type="scientific">Candidatus Giovannonibacteria bacterium RIFCSPHIGHO2_12_FULL_43_15</name>
    <dbReference type="NCBI Taxonomy" id="1798341"/>
    <lineage>
        <taxon>Bacteria</taxon>
        <taxon>Candidatus Giovannoniibacteriota</taxon>
    </lineage>
</organism>